<keyword evidence="7" id="KW-1185">Reference proteome</keyword>
<dbReference type="InterPro" id="IPR014205">
    <property type="entry name" value="Spore_YtaF"/>
</dbReference>
<keyword evidence="2 5" id="KW-0812">Transmembrane</keyword>
<evidence type="ECO:0000313" key="7">
    <source>
        <dbReference type="Proteomes" id="UP000287910"/>
    </source>
</evidence>
<keyword evidence="3 5" id="KW-1133">Transmembrane helix</keyword>
<dbReference type="Proteomes" id="UP000287910">
    <property type="component" value="Unassembled WGS sequence"/>
</dbReference>
<dbReference type="InterPro" id="IPR003810">
    <property type="entry name" value="Mntp/YtaF"/>
</dbReference>
<name>A0A432LFY6_9BACI</name>
<dbReference type="AlphaFoldDB" id="A0A432LFY6"/>
<evidence type="ECO:0000256" key="1">
    <source>
        <dbReference type="ARBA" id="ARBA00022475"/>
    </source>
</evidence>
<feature type="transmembrane region" description="Helical" evidence="5">
    <location>
        <begin position="6"/>
        <end position="25"/>
    </location>
</feature>
<protein>
    <submittedName>
        <fullName evidence="6">Sporulation membrane protein YtaF</fullName>
    </submittedName>
</protein>
<comment type="caution">
    <text evidence="6">The sequence shown here is derived from an EMBL/GenBank/DDBJ whole genome shotgun (WGS) entry which is preliminary data.</text>
</comment>
<organism evidence="6 7">
    <name type="scientific">Lysinibacillus antri</name>
    <dbReference type="NCBI Taxonomy" id="2498145"/>
    <lineage>
        <taxon>Bacteria</taxon>
        <taxon>Bacillati</taxon>
        <taxon>Bacillota</taxon>
        <taxon>Bacilli</taxon>
        <taxon>Bacillales</taxon>
        <taxon>Bacillaceae</taxon>
        <taxon>Lysinibacillus</taxon>
    </lineage>
</organism>
<feature type="transmembrane region" description="Helical" evidence="5">
    <location>
        <begin position="162"/>
        <end position="180"/>
    </location>
</feature>
<reference evidence="6 7" key="1">
    <citation type="submission" date="2018-12" db="EMBL/GenBank/DDBJ databases">
        <title>Lysinibacillus antri sp. nov., isolated from a cave soil.</title>
        <authorList>
            <person name="Narsing Rao M.P."/>
            <person name="Zhang H."/>
            <person name="Dong Z.-Y."/>
            <person name="Niu X.-K."/>
            <person name="Zhang K."/>
            <person name="Fang B.-Z."/>
            <person name="Kang Y.-Q."/>
            <person name="Xiao M."/>
            <person name="Li W.-J."/>
        </authorList>
    </citation>
    <scope>NUCLEOTIDE SEQUENCE [LARGE SCALE GENOMIC DNA]</scope>
    <source>
        <strain evidence="6 7">SYSU K30002</strain>
    </source>
</reference>
<dbReference type="NCBIfam" id="TIGR02840">
    <property type="entry name" value="spore_YtaF"/>
    <property type="match status" value="1"/>
</dbReference>
<gene>
    <name evidence="6" type="primary">ytaF</name>
    <name evidence="6" type="ORF">EK386_00010</name>
</gene>
<feature type="transmembrane region" description="Helical" evidence="5">
    <location>
        <begin position="37"/>
        <end position="58"/>
    </location>
</feature>
<evidence type="ECO:0000256" key="2">
    <source>
        <dbReference type="ARBA" id="ARBA00022692"/>
    </source>
</evidence>
<feature type="transmembrane region" description="Helical" evidence="5">
    <location>
        <begin position="136"/>
        <end position="156"/>
    </location>
</feature>
<evidence type="ECO:0000313" key="6">
    <source>
        <dbReference type="EMBL" id="RUL56845.1"/>
    </source>
</evidence>
<feature type="transmembrane region" description="Helical" evidence="5">
    <location>
        <begin position="192"/>
        <end position="209"/>
    </location>
</feature>
<keyword evidence="1" id="KW-1003">Cell membrane</keyword>
<keyword evidence="4 5" id="KW-0472">Membrane</keyword>
<sequence>MGELLSLLLLGFVVSLDSFTVGLTYGMRKVTIPFKSLIIISTCTFLVLLLAMIIGTIIEQFISHEAAERLGGIILIGIGIWVLYQFFTSQKAKLEDQLDYKVIKFEIKSFAIIIKILKKPMEADFNRSGNINSMEALFLGLALSLDSFGAGVGAALIDLPPILFSIVITISCTIFVIAGIKIGKMLTNIEWMKNLTLLPGIALILIGIFKL</sequence>
<dbReference type="PANTHER" id="PTHR35529:SF2">
    <property type="entry name" value="SPORULATION PROTEIN YTAF-RELATED"/>
    <property type="match status" value="1"/>
</dbReference>
<dbReference type="PANTHER" id="PTHR35529">
    <property type="entry name" value="MANGANESE EFFLUX PUMP MNTP-RELATED"/>
    <property type="match status" value="1"/>
</dbReference>
<evidence type="ECO:0000256" key="4">
    <source>
        <dbReference type="ARBA" id="ARBA00023136"/>
    </source>
</evidence>
<evidence type="ECO:0000256" key="5">
    <source>
        <dbReference type="SAM" id="Phobius"/>
    </source>
</evidence>
<dbReference type="RefSeq" id="WP_126656961.1">
    <property type="nucleotide sequence ID" value="NZ_RYYR01000001.1"/>
</dbReference>
<dbReference type="EMBL" id="RYYR01000001">
    <property type="protein sequence ID" value="RUL56845.1"/>
    <property type="molecule type" value="Genomic_DNA"/>
</dbReference>
<dbReference type="Pfam" id="PF02659">
    <property type="entry name" value="Mntp"/>
    <property type="match status" value="2"/>
</dbReference>
<accession>A0A432LFY6</accession>
<feature type="transmembrane region" description="Helical" evidence="5">
    <location>
        <begin position="70"/>
        <end position="87"/>
    </location>
</feature>
<evidence type="ECO:0000256" key="3">
    <source>
        <dbReference type="ARBA" id="ARBA00022989"/>
    </source>
</evidence>
<proteinExistence type="predicted"/>